<dbReference type="Proteomes" id="UP000326380">
    <property type="component" value="Unassembled WGS sequence"/>
</dbReference>
<dbReference type="CDD" id="cd21650">
    <property type="entry name" value="CrtA-like"/>
    <property type="match status" value="1"/>
</dbReference>
<accession>A0A7L5A1C2</accession>
<gene>
    <name evidence="1" type="ORF">F0P96_19115</name>
</gene>
<sequence>MGVLPRQFGQVPGLRFAKLLGSGFDFGLRPNLCRYGLMAVWDSEAAAQAFFSGHTGWQQFRQRSTELWTAYLQPLQAHGAWDGQNPFAYEVTEVAEAADGPVAVLTRASIRPLRAWSFWRAVPPVSRAVTSAAGYVGGIGLGELPFIRQATFSVWESAALMRQYAYGAGHDGRHKDVVRRTRQEKWYSEELFARFRVLRTDGTWDGYNPLLRPERA</sequence>
<keyword evidence="1" id="KW-0560">Oxidoreductase</keyword>
<dbReference type="EMBL" id="VTWU01000008">
    <property type="protein sequence ID" value="KAA9325941.1"/>
    <property type="molecule type" value="Genomic_DNA"/>
</dbReference>
<keyword evidence="1" id="KW-0503">Monooxygenase</keyword>
<dbReference type="InterPro" id="IPR049574">
    <property type="entry name" value="CrtA-like"/>
</dbReference>
<organism evidence="1 2">
    <name type="scientific">Hymenobacter busanensis</name>
    <dbReference type="NCBI Taxonomy" id="2607656"/>
    <lineage>
        <taxon>Bacteria</taxon>
        <taxon>Pseudomonadati</taxon>
        <taxon>Bacteroidota</taxon>
        <taxon>Cytophagia</taxon>
        <taxon>Cytophagales</taxon>
        <taxon>Hymenobacteraceae</taxon>
        <taxon>Hymenobacter</taxon>
    </lineage>
</organism>
<proteinExistence type="predicted"/>
<evidence type="ECO:0000313" key="1">
    <source>
        <dbReference type="EMBL" id="KAA9325941.1"/>
    </source>
</evidence>
<dbReference type="AlphaFoldDB" id="A0A7L5A1C2"/>
<evidence type="ECO:0000313" key="2">
    <source>
        <dbReference type="Proteomes" id="UP000326380"/>
    </source>
</evidence>
<reference evidence="1 2" key="1">
    <citation type="submission" date="2019-09" db="EMBL/GenBank/DDBJ databases">
        <title>Genome sequence of Hymenobacter sp. M3.</title>
        <authorList>
            <person name="Srinivasan S."/>
        </authorList>
    </citation>
    <scope>NUCLEOTIDE SEQUENCE [LARGE SCALE GENOMIC DNA]</scope>
    <source>
        <strain evidence="1 2">M3</strain>
    </source>
</reference>
<protein>
    <submittedName>
        <fullName evidence="1">Spheroidene monooxygenase</fullName>
    </submittedName>
</protein>
<name>A0A7L5A1C2_9BACT</name>
<dbReference type="GO" id="GO:0004497">
    <property type="term" value="F:monooxygenase activity"/>
    <property type="evidence" value="ECO:0007669"/>
    <property type="project" value="UniProtKB-KW"/>
</dbReference>
<comment type="caution">
    <text evidence="1">The sequence shown here is derived from an EMBL/GenBank/DDBJ whole genome shotgun (WGS) entry which is preliminary data.</text>
</comment>
<keyword evidence="2" id="KW-1185">Reference proteome</keyword>